<protein>
    <submittedName>
        <fullName evidence="8">BMP family ABC transporter substrate-binding protein</fullName>
    </submittedName>
</protein>
<dbReference type="RefSeq" id="WP_257924823.1">
    <property type="nucleotide sequence ID" value="NZ_JAMXQV010000024.1"/>
</dbReference>
<evidence type="ECO:0000313" key="8">
    <source>
        <dbReference type="EMBL" id="MCR6488259.1"/>
    </source>
</evidence>
<keyword evidence="3" id="KW-1003">Cell membrane</keyword>
<dbReference type="PANTHER" id="PTHR34296">
    <property type="entry name" value="TRANSCRIPTIONAL ACTIVATOR PROTEIN MED"/>
    <property type="match status" value="1"/>
</dbReference>
<comment type="similarity">
    <text evidence="2">Belongs to the BMP lipoprotein family.</text>
</comment>
<feature type="domain" description="ABC transporter substrate-binding protein PnrA-like" evidence="7">
    <location>
        <begin position="10"/>
        <end position="238"/>
    </location>
</feature>
<evidence type="ECO:0000313" key="9">
    <source>
        <dbReference type="Proteomes" id="UP001144096"/>
    </source>
</evidence>
<evidence type="ECO:0000256" key="3">
    <source>
        <dbReference type="ARBA" id="ARBA00022475"/>
    </source>
</evidence>
<evidence type="ECO:0000256" key="5">
    <source>
        <dbReference type="ARBA" id="ARBA00023136"/>
    </source>
</evidence>
<evidence type="ECO:0000259" key="7">
    <source>
        <dbReference type="Pfam" id="PF02608"/>
    </source>
</evidence>
<keyword evidence="4" id="KW-0732">Signal</keyword>
<reference evidence="8" key="1">
    <citation type="submission" date="2022-06" db="EMBL/GenBank/DDBJ databases">
        <title>Amycolatopsis iheyaensis sp. nov., a new species of the genus Amycolatopsis isolated from soil in Iheya island, Japan.</title>
        <authorList>
            <person name="Ngamcharungchit C."/>
            <person name="Kanto H."/>
            <person name="Take A."/>
            <person name="Intra B."/>
            <person name="Matsumoto A."/>
            <person name="Panbangred W."/>
            <person name="Inahashi Y."/>
        </authorList>
    </citation>
    <scope>NUCLEOTIDE SEQUENCE</scope>
    <source>
        <strain evidence="8">OK19-0408</strain>
    </source>
</reference>
<evidence type="ECO:0000256" key="4">
    <source>
        <dbReference type="ARBA" id="ARBA00022729"/>
    </source>
</evidence>
<dbReference type="AlphaFoldDB" id="A0A9X2SN22"/>
<evidence type="ECO:0000256" key="2">
    <source>
        <dbReference type="ARBA" id="ARBA00008610"/>
    </source>
</evidence>
<dbReference type="Pfam" id="PF02608">
    <property type="entry name" value="Bmp"/>
    <property type="match status" value="1"/>
</dbReference>
<dbReference type="EMBL" id="JAMXQV010000024">
    <property type="protein sequence ID" value="MCR6488259.1"/>
    <property type="molecule type" value="Genomic_DNA"/>
</dbReference>
<comment type="caution">
    <text evidence="8">The sequence shown here is derived from an EMBL/GenBank/DDBJ whole genome shotgun (WGS) entry which is preliminary data.</text>
</comment>
<evidence type="ECO:0000256" key="1">
    <source>
        <dbReference type="ARBA" id="ARBA00004193"/>
    </source>
</evidence>
<proteinExistence type="inferred from homology"/>
<dbReference type="PANTHER" id="PTHR34296:SF2">
    <property type="entry name" value="ABC TRANSPORTER GUANOSINE-BINDING PROTEIN NUPN"/>
    <property type="match status" value="1"/>
</dbReference>
<name>A0A9X2SN22_9PSEU</name>
<evidence type="ECO:0000256" key="6">
    <source>
        <dbReference type="ARBA" id="ARBA00023288"/>
    </source>
</evidence>
<accession>A0A9X2SN22</accession>
<dbReference type="GO" id="GO:0005886">
    <property type="term" value="C:plasma membrane"/>
    <property type="evidence" value="ECO:0007669"/>
    <property type="project" value="UniProtKB-SubCell"/>
</dbReference>
<keyword evidence="6" id="KW-0449">Lipoprotein</keyword>
<sequence length="312" mass="32808">MQPDAGPRTTRVAIILGGVANDGGFNEAGAGAVEALQREGKISAQIRQSVANARDAETAVREYANAGYDLVIGWSASFSDAVYQVGREPAFSKTRFLVTGDASDKQKPAANIETWNYDNTQYGYLLGWIAGNTQLAPIGIIDGQPIPAQVRKWKGFELGVHAVNPTATVRQPIFTGSWEDATKANQAAVAQLDSGAHLIATNAEGFSPGIAAAAAARNVATVGMNSATSDTAKKINVGRARLDLLPVLRPMIDRLKNGTFGNRTSISTIANKSLVLDTITKVAAAPSLPDDIQARAERLAQQLADGTVKIGP</sequence>
<gene>
    <name evidence="8" type="ORF">M8542_36060</name>
</gene>
<keyword evidence="9" id="KW-1185">Reference proteome</keyword>
<dbReference type="InterPro" id="IPR028082">
    <property type="entry name" value="Peripla_BP_I"/>
</dbReference>
<keyword evidence="5" id="KW-0472">Membrane</keyword>
<dbReference type="Proteomes" id="UP001144096">
    <property type="component" value="Unassembled WGS sequence"/>
</dbReference>
<organism evidence="8 9">
    <name type="scientific">Amycolatopsis iheyensis</name>
    <dbReference type="NCBI Taxonomy" id="2945988"/>
    <lineage>
        <taxon>Bacteria</taxon>
        <taxon>Bacillati</taxon>
        <taxon>Actinomycetota</taxon>
        <taxon>Actinomycetes</taxon>
        <taxon>Pseudonocardiales</taxon>
        <taxon>Pseudonocardiaceae</taxon>
        <taxon>Amycolatopsis</taxon>
    </lineage>
</organism>
<dbReference type="Gene3D" id="3.40.50.2300">
    <property type="match status" value="2"/>
</dbReference>
<dbReference type="InterPro" id="IPR003760">
    <property type="entry name" value="PnrA-like"/>
</dbReference>
<dbReference type="SUPFAM" id="SSF53822">
    <property type="entry name" value="Periplasmic binding protein-like I"/>
    <property type="match status" value="1"/>
</dbReference>
<dbReference type="InterPro" id="IPR050957">
    <property type="entry name" value="BMP_lipoprotein"/>
</dbReference>
<comment type="subcellular location">
    <subcellularLocation>
        <location evidence="1">Cell membrane</location>
        <topology evidence="1">Lipid-anchor</topology>
    </subcellularLocation>
</comment>